<dbReference type="InterPro" id="IPR056988">
    <property type="entry name" value="Zn_ribbon_pln"/>
</dbReference>
<dbReference type="Pfam" id="PF11926">
    <property type="entry name" value="DUF3444"/>
    <property type="match status" value="2"/>
</dbReference>
<evidence type="ECO:0000259" key="2">
    <source>
        <dbReference type="PROSITE" id="PS50076"/>
    </source>
</evidence>
<dbReference type="Pfam" id="PF23551">
    <property type="entry name" value="Zn_ribbon_20"/>
    <property type="match status" value="1"/>
</dbReference>
<feature type="domain" description="J" evidence="2">
    <location>
        <begin position="66"/>
        <end position="130"/>
    </location>
</feature>
<reference evidence="3" key="1">
    <citation type="submission" date="2024-10" db="EMBL/GenBank/DDBJ databases">
        <authorList>
            <person name="Ryan C."/>
        </authorList>
    </citation>
    <scope>NUCLEOTIDE SEQUENCE [LARGE SCALE GENOMIC DNA]</scope>
</reference>
<feature type="region of interest" description="Disordered" evidence="1">
    <location>
        <begin position="135"/>
        <end position="246"/>
    </location>
</feature>
<feature type="compositionally biased region" description="Low complexity" evidence="1">
    <location>
        <begin position="153"/>
        <end position="173"/>
    </location>
</feature>
<accession>A0ABC9DYP1</accession>
<dbReference type="AlphaFoldDB" id="A0ABC9DYP1"/>
<feature type="compositionally biased region" description="Basic and acidic residues" evidence="1">
    <location>
        <begin position="356"/>
        <end position="368"/>
    </location>
</feature>
<feature type="compositionally biased region" description="Polar residues" evidence="1">
    <location>
        <begin position="201"/>
        <end position="215"/>
    </location>
</feature>
<dbReference type="InterPro" id="IPR001623">
    <property type="entry name" value="DnaJ_domain"/>
</dbReference>
<feature type="region of interest" description="Disordered" evidence="1">
    <location>
        <begin position="301"/>
        <end position="506"/>
    </location>
</feature>
<dbReference type="PRINTS" id="PR00625">
    <property type="entry name" value="JDOMAIN"/>
</dbReference>
<feature type="region of interest" description="Disordered" evidence="1">
    <location>
        <begin position="761"/>
        <end position="801"/>
    </location>
</feature>
<feature type="compositionally biased region" description="Polar residues" evidence="1">
    <location>
        <begin position="309"/>
        <end position="324"/>
    </location>
</feature>
<gene>
    <name evidence="3" type="ORF">URODEC1_LOCUS90462</name>
</gene>
<dbReference type="PANTHER" id="PTHR47374">
    <property type="entry name" value="ENDOSOME ANTIGEN-LIKE PROTEIN, PUTATIVE (DUF3444)-RELATED"/>
    <property type="match status" value="1"/>
</dbReference>
<evidence type="ECO:0000256" key="1">
    <source>
        <dbReference type="SAM" id="MobiDB-lite"/>
    </source>
</evidence>
<dbReference type="InterPro" id="IPR036869">
    <property type="entry name" value="J_dom_sf"/>
</dbReference>
<proteinExistence type="predicted"/>
<feature type="compositionally biased region" description="Polar residues" evidence="1">
    <location>
        <begin position="464"/>
        <end position="479"/>
    </location>
</feature>
<dbReference type="CDD" id="cd06257">
    <property type="entry name" value="DnaJ"/>
    <property type="match status" value="1"/>
</dbReference>
<evidence type="ECO:0000313" key="4">
    <source>
        <dbReference type="Proteomes" id="UP001497457"/>
    </source>
</evidence>
<dbReference type="PANTHER" id="PTHR47374:SF6">
    <property type="entry name" value="ENDOSOME ANTIGEN-LIKE PROTEIN, PUTATIVE (DUF3444)-RELATED"/>
    <property type="match status" value="1"/>
</dbReference>
<dbReference type="Proteomes" id="UP001497457">
    <property type="component" value="Chromosome 35b"/>
</dbReference>
<dbReference type="SMART" id="SM00271">
    <property type="entry name" value="DnaJ"/>
    <property type="match status" value="1"/>
</dbReference>
<dbReference type="InterPro" id="IPR024593">
    <property type="entry name" value="DUF3444"/>
</dbReference>
<dbReference type="GO" id="GO:0005783">
    <property type="term" value="C:endoplasmic reticulum"/>
    <property type="evidence" value="ECO:0007669"/>
    <property type="project" value="UniProtKB-ARBA"/>
</dbReference>
<protein>
    <recommendedName>
        <fullName evidence="2">J domain-containing protein</fullName>
    </recommendedName>
</protein>
<dbReference type="Gene3D" id="1.10.287.110">
    <property type="entry name" value="DnaJ domain"/>
    <property type="match status" value="1"/>
</dbReference>
<dbReference type="PROSITE" id="PS50076">
    <property type="entry name" value="DNAJ_2"/>
    <property type="match status" value="1"/>
</dbReference>
<feature type="compositionally biased region" description="Polar residues" evidence="1">
    <location>
        <begin position="399"/>
        <end position="409"/>
    </location>
</feature>
<dbReference type="SUPFAM" id="SSF46565">
    <property type="entry name" value="Chaperone J-domain"/>
    <property type="match status" value="1"/>
</dbReference>
<dbReference type="EMBL" id="OZ075145">
    <property type="protein sequence ID" value="CAL5048471.1"/>
    <property type="molecule type" value="Genomic_DNA"/>
</dbReference>
<evidence type="ECO:0000313" key="3">
    <source>
        <dbReference type="EMBL" id="CAL5048471.1"/>
    </source>
</evidence>
<dbReference type="InterPro" id="IPR018253">
    <property type="entry name" value="DnaJ_domain_CS"/>
</dbReference>
<name>A0ABC9DYP1_9POAL</name>
<dbReference type="PROSITE" id="PS00636">
    <property type="entry name" value="DNAJ_1"/>
    <property type="match status" value="1"/>
</dbReference>
<feature type="compositionally biased region" description="Polar residues" evidence="1">
    <location>
        <begin position="378"/>
        <end position="390"/>
    </location>
</feature>
<sequence length="1043" mass="116449">MECNREEALKAREIAIKKLENKDFIGAKRIALKAQRIFPEIENIPQLLTVCEVHCAAEVKINGMLDFYGILQVEEKTDEMTIKKQYRKLVLLLHPDKNSYAGAESAFKFVTEAYSTLSDRAKRYAYDIKWKVASKTAPKQATRPTQAAEPTRATQPNQATQPKQAAKQTAKPKQAAKPKQTVKPKQATQPNLAEEPKQAKQPVQATEPKQTNQPKQAAVPMNAKGPINKNDANRSSAAGYVPSGSQPADEWTFWTVCIHCKTKYKYYGDILNRQVRCQNCRQNFFAYNINKEDVRPVFSSKAANGAGQQGSVPTQQGCSTNFSSRENKQARPAMNGAQYGDQIKMGSKPSGGGMVNHKETSEKEEVEFSARNPPSKATAPNGNGMTSDTTVPDFCDGQNLGSGVDTSAEPSAAGIPSPRRSSRRKACADTNNIPNSPKKKSRTLKDWFSNAPSSSKKVFDDNVTHANGQASEPHISSKTNNEEKGCTVNEENQRNNKEADDTTAEKPCNAGSFTYPDPEFYNFDKCRDANLFAVDQIWALYDAHDAMPRYYARIRRVDATNFRVRFTWLEHDAANDEEYEWTDNKLPVACGNFTLGGTEVTEDPLMFSHIVSSWAKGRKRGSYVIHPSKGEVWALYKGWSMQWTSDADNHRSYEYEVVEVLSNFTMQAGVTVIPLVKVAGFVSLFAKAKDKSSFVIPSSELLRFSHNIPFYKTKGNEKVGIPCGFLELDTVSLPGNLDVAFPPVTLDSCVPINSTMDRGCVDLSGDTTPNEQSAQKGNQRNGGKRKNHSLETPTQQHKAGRVNVSGYSAQQGCPSPTMITYPETVFYNFEEGRSYNKFERGQIWALYGDFDKLPKYYGWVTKVDLDPFSVHLTWLEANPQSEQENMWLEHDAPVSCGTFKIQNWRIKYATNDVFSHVVDTQAGSKRHFVIHPQVGEIWAIYYNWSPGWVPSSKDACEYAIGEIIERAEDSTKVLFLTQVSGFITVFKPDNDRSILDVPTKDNLRFSHQIPSFRLTKEKGGNLCGFYELDPASIPDSFLSGGTH</sequence>
<feature type="compositionally biased region" description="Polar residues" evidence="1">
    <location>
        <begin position="765"/>
        <end position="781"/>
    </location>
</feature>
<feature type="compositionally biased region" description="Basic and acidic residues" evidence="1">
    <location>
        <begin position="480"/>
        <end position="504"/>
    </location>
</feature>
<keyword evidence="4" id="KW-1185">Reference proteome</keyword>
<dbReference type="Pfam" id="PF00226">
    <property type="entry name" value="DnaJ"/>
    <property type="match status" value="1"/>
</dbReference>
<organism evidence="3 4">
    <name type="scientific">Urochloa decumbens</name>
    <dbReference type="NCBI Taxonomy" id="240449"/>
    <lineage>
        <taxon>Eukaryota</taxon>
        <taxon>Viridiplantae</taxon>
        <taxon>Streptophyta</taxon>
        <taxon>Embryophyta</taxon>
        <taxon>Tracheophyta</taxon>
        <taxon>Spermatophyta</taxon>
        <taxon>Magnoliopsida</taxon>
        <taxon>Liliopsida</taxon>
        <taxon>Poales</taxon>
        <taxon>Poaceae</taxon>
        <taxon>PACMAD clade</taxon>
        <taxon>Panicoideae</taxon>
        <taxon>Panicodae</taxon>
        <taxon>Paniceae</taxon>
        <taxon>Melinidinae</taxon>
        <taxon>Urochloa</taxon>
    </lineage>
</organism>